<accession>K9UNY9</accession>
<protein>
    <recommendedName>
        <fullName evidence="3">Antitoxin</fullName>
    </recommendedName>
</protein>
<dbReference type="AlphaFoldDB" id="K9UNY9"/>
<dbReference type="RefSeq" id="WP_015162240.1">
    <property type="nucleotide sequence ID" value="NC_019697.1"/>
</dbReference>
<dbReference type="Gene3D" id="1.10.10.10">
    <property type="entry name" value="Winged helix-like DNA-binding domain superfamily/Winged helix DNA-binding domain"/>
    <property type="match status" value="1"/>
</dbReference>
<gene>
    <name evidence="1" type="ORF">Cha6605_5268</name>
</gene>
<sequence length="75" mass="8533">MNWQERIVIEPNILVGKPTIRGTRLAVEFVIDLLAQGWSNEDIIENYCITIEDIRACLSYANEALKAEKVYPIPA</sequence>
<dbReference type="EMBL" id="CP003600">
    <property type="protein sequence ID" value="AFY96156.1"/>
    <property type="molecule type" value="Genomic_DNA"/>
</dbReference>
<evidence type="ECO:0008006" key="3">
    <source>
        <dbReference type="Google" id="ProtNLM"/>
    </source>
</evidence>
<evidence type="ECO:0000313" key="1">
    <source>
        <dbReference type="EMBL" id="AFY96156.1"/>
    </source>
</evidence>
<evidence type="ECO:0000313" key="2">
    <source>
        <dbReference type="Proteomes" id="UP000010366"/>
    </source>
</evidence>
<dbReference type="InterPro" id="IPR036388">
    <property type="entry name" value="WH-like_DNA-bd_sf"/>
</dbReference>
<organism evidence="1 2">
    <name type="scientific">Chamaesiphon minutus (strain ATCC 27169 / PCC 6605)</name>
    <dbReference type="NCBI Taxonomy" id="1173020"/>
    <lineage>
        <taxon>Bacteria</taxon>
        <taxon>Bacillati</taxon>
        <taxon>Cyanobacteriota</taxon>
        <taxon>Cyanophyceae</taxon>
        <taxon>Gomontiellales</taxon>
        <taxon>Chamaesiphonaceae</taxon>
        <taxon>Chamaesiphon</taxon>
    </lineage>
</organism>
<dbReference type="PANTHER" id="PTHR34849:SF3">
    <property type="entry name" value="SSR2962 PROTEIN"/>
    <property type="match status" value="1"/>
</dbReference>
<keyword evidence="2" id="KW-1185">Reference proteome</keyword>
<dbReference type="HOGENOM" id="CLU_126005_1_2_3"/>
<dbReference type="eggNOG" id="COG2442">
    <property type="taxonomic scope" value="Bacteria"/>
</dbReference>
<name>K9UNY9_CHAP6</name>
<dbReference type="InterPro" id="IPR009057">
    <property type="entry name" value="Homeodomain-like_sf"/>
</dbReference>
<dbReference type="InterPro" id="IPR007367">
    <property type="entry name" value="DUF433"/>
</dbReference>
<reference evidence="1 2" key="1">
    <citation type="submission" date="2012-05" db="EMBL/GenBank/DDBJ databases">
        <title>Finished chromosome of genome of Chamaesiphon sp. PCC 6605.</title>
        <authorList>
            <consortium name="US DOE Joint Genome Institute"/>
            <person name="Gugger M."/>
            <person name="Coursin T."/>
            <person name="Rippka R."/>
            <person name="Tandeau De Marsac N."/>
            <person name="Huntemann M."/>
            <person name="Wei C.-L."/>
            <person name="Han J."/>
            <person name="Detter J.C."/>
            <person name="Han C."/>
            <person name="Tapia R."/>
            <person name="Chen A."/>
            <person name="Kyrpides N."/>
            <person name="Mavromatis K."/>
            <person name="Markowitz V."/>
            <person name="Szeto E."/>
            <person name="Ivanova N."/>
            <person name="Pagani I."/>
            <person name="Pati A."/>
            <person name="Goodwin L."/>
            <person name="Nordberg H.P."/>
            <person name="Cantor M.N."/>
            <person name="Hua S.X."/>
            <person name="Woyke T."/>
            <person name="Kerfeld C.A."/>
        </authorList>
    </citation>
    <scope>NUCLEOTIDE SEQUENCE [LARGE SCALE GENOMIC DNA]</scope>
    <source>
        <strain evidence="2">ATCC 27169 / PCC 6605</strain>
    </source>
</reference>
<dbReference type="Pfam" id="PF04255">
    <property type="entry name" value="DUF433"/>
    <property type="match status" value="1"/>
</dbReference>
<dbReference type="STRING" id="1173020.Cha6605_5268"/>
<dbReference type="KEGG" id="cmp:Cha6605_5268"/>
<proteinExistence type="predicted"/>
<dbReference type="OrthoDB" id="9808242at2"/>
<dbReference type="SUPFAM" id="SSF46689">
    <property type="entry name" value="Homeodomain-like"/>
    <property type="match status" value="1"/>
</dbReference>
<dbReference type="PANTHER" id="PTHR34849">
    <property type="entry name" value="SSL5025 PROTEIN"/>
    <property type="match status" value="1"/>
</dbReference>
<dbReference type="Proteomes" id="UP000010366">
    <property type="component" value="Chromosome"/>
</dbReference>